<reference evidence="5 6" key="1">
    <citation type="journal article" date="2021" name="Sci. Rep.">
        <title>The genome of the diatom Chaetoceros tenuissimus carries an ancient integrated fragment of an extant virus.</title>
        <authorList>
            <person name="Hongo Y."/>
            <person name="Kimura K."/>
            <person name="Takaki Y."/>
            <person name="Yoshida Y."/>
            <person name="Baba S."/>
            <person name="Kobayashi G."/>
            <person name="Nagasaki K."/>
            <person name="Hano T."/>
            <person name="Tomaru Y."/>
        </authorList>
    </citation>
    <scope>NUCLEOTIDE SEQUENCE [LARGE SCALE GENOMIC DNA]</scope>
    <source>
        <strain evidence="5 6">NIES-3715</strain>
    </source>
</reference>
<dbReference type="PANTHER" id="PTHR45641">
    <property type="entry name" value="TETRATRICOPEPTIDE REPEAT PROTEIN (AFU_ORTHOLOGUE AFUA_6G03870)"/>
    <property type="match status" value="1"/>
</dbReference>
<protein>
    <recommendedName>
        <fullName evidence="7">Kinesin light chain</fullName>
    </recommendedName>
</protein>
<organism evidence="5 6">
    <name type="scientific">Chaetoceros tenuissimus</name>
    <dbReference type="NCBI Taxonomy" id="426638"/>
    <lineage>
        <taxon>Eukaryota</taxon>
        <taxon>Sar</taxon>
        <taxon>Stramenopiles</taxon>
        <taxon>Ochrophyta</taxon>
        <taxon>Bacillariophyta</taxon>
        <taxon>Coscinodiscophyceae</taxon>
        <taxon>Chaetocerotophycidae</taxon>
        <taxon>Chaetocerotales</taxon>
        <taxon>Chaetocerotaceae</taxon>
        <taxon>Chaetoceros</taxon>
    </lineage>
</organism>
<dbReference type="SMART" id="SM00028">
    <property type="entry name" value="TPR"/>
    <property type="match status" value="4"/>
</dbReference>
<feature type="repeat" description="TPR" evidence="3">
    <location>
        <begin position="406"/>
        <end position="439"/>
    </location>
</feature>
<feature type="region of interest" description="Disordered" evidence="4">
    <location>
        <begin position="1"/>
        <end position="27"/>
    </location>
</feature>
<gene>
    <name evidence="5" type="ORF">CTEN210_12984</name>
</gene>
<dbReference type="PANTHER" id="PTHR45641:SF19">
    <property type="entry name" value="NEPHROCYSTIN-3"/>
    <property type="match status" value="1"/>
</dbReference>
<dbReference type="Pfam" id="PF13374">
    <property type="entry name" value="TPR_10"/>
    <property type="match status" value="1"/>
</dbReference>
<keyword evidence="1" id="KW-0677">Repeat</keyword>
<name>A0AAD3HB12_9STRA</name>
<evidence type="ECO:0000313" key="6">
    <source>
        <dbReference type="Proteomes" id="UP001054902"/>
    </source>
</evidence>
<keyword evidence="6" id="KW-1185">Reference proteome</keyword>
<dbReference type="Gene3D" id="1.25.40.10">
    <property type="entry name" value="Tetratricopeptide repeat domain"/>
    <property type="match status" value="3"/>
</dbReference>
<evidence type="ECO:0000256" key="3">
    <source>
        <dbReference type="PROSITE-ProRule" id="PRU00339"/>
    </source>
</evidence>
<proteinExistence type="predicted"/>
<dbReference type="PROSITE" id="PS50005">
    <property type="entry name" value="TPR"/>
    <property type="match status" value="2"/>
</dbReference>
<dbReference type="EMBL" id="BLLK01000052">
    <property type="protein sequence ID" value="GFH56508.1"/>
    <property type="molecule type" value="Genomic_DNA"/>
</dbReference>
<evidence type="ECO:0008006" key="7">
    <source>
        <dbReference type="Google" id="ProtNLM"/>
    </source>
</evidence>
<dbReference type="InterPro" id="IPR019734">
    <property type="entry name" value="TPR_rpt"/>
</dbReference>
<accession>A0AAD3HB12</accession>
<feature type="repeat" description="TPR" evidence="3">
    <location>
        <begin position="144"/>
        <end position="177"/>
    </location>
</feature>
<keyword evidence="2 3" id="KW-0802">TPR repeat</keyword>
<evidence type="ECO:0000313" key="5">
    <source>
        <dbReference type="EMBL" id="GFH56508.1"/>
    </source>
</evidence>
<sequence length="523" mass="59667">MVLTPRNKAKAKAKATKPSRPDDDSSLIKHTSATCVSMADEAFRNQDYQTAIAKYIESVRMILPSQDFSNVDMTTETMRQYCVATSTLLKLYAVYCKNNEEEDAKKSLHSAKALIEKVLSNQNDENIRNRDSYLIQVSALTLYSQIMEAQGDIYYANQDYTHADETYQEALKLKQESMEMIEAQENFEMKKDSDIDMANLLKKSGEVLFFRGNYVPSASALSESLSIRLQAGKDYSDKSVISILNTSIQVHKELHEYSEAIHYMNLLEDKSNIEKTFDFLIQKSQLYALNLDFQVAMDTATDALELSNSQGKNYNERMLSRATATTQIANVLEARGSLTDAILWHQRARQIRVDILSNTHQDVLQNSKSIASIYMKRDEYNKAKEIYKQIRDDLLKAHGTKHLSVAELMDDLGNVYYEQHHFSTALKCFQKGLEIRKQCAGADTTNDLEIAQNMERIACCLLRHGKRFEAMELFAEAMDILRKNHYCQKHPKIKKLVQNMTANEDEYCDYDAEGSTIATSVLS</sequence>
<evidence type="ECO:0000256" key="4">
    <source>
        <dbReference type="SAM" id="MobiDB-lite"/>
    </source>
</evidence>
<dbReference type="SUPFAM" id="SSF48452">
    <property type="entry name" value="TPR-like"/>
    <property type="match status" value="3"/>
</dbReference>
<evidence type="ECO:0000256" key="1">
    <source>
        <dbReference type="ARBA" id="ARBA00022737"/>
    </source>
</evidence>
<feature type="compositionally biased region" description="Basic residues" evidence="4">
    <location>
        <begin position="7"/>
        <end position="17"/>
    </location>
</feature>
<dbReference type="InterPro" id="IPR011990">
    <property type="entry name" value="TPR-like_helical_dom_sf"/>
</dbReference>
<comment type="caution">
    <text evidence="5">The sequence shown here is derived from an EMBL/GenBank/DDBJ whole genome shotgun (WGS) entry which is preliminary data.</text>
</comment>
<dbReference type="Pfam" id="PF13424">
    <property type="entry name" value="TPR_12"/>
    <property type="match status" value="1"/>
</dbReference>
<dbReference type="Proteomes" id="UP001054902">
    <property type="component" value="Unassembled WGS sequence"/>
</dbReference>
<dbReference type="AlphaFoldDB" id="A0AAD3HB12"/>
<evidence type="ECO:0000256" key="2">
    <source>
        <dbReference type="ARBA" id="ARBA00022803"/>
    </source>
</evidence>